<dbReference type="EMBL" id="OQ709203">
    <property type="protein sequence ID" value="WGH20312.1"/>
    <property type="molecule type" value="Genomic_DNA"/>
</dbReference>
<name>A0AAF0GLN1_9CAUD</name>
<dbReference type="GO" id="GO:0031640">
    <property type="term" value="P:killing of cells of another organism"/>
    <property type="evidence" value="ECO:0007669"/>
    <property type="project" value="UniProtKB-KW"/>
</dbReference>
<dbReference type="Proteomes" id="UP001241023">
    <property type="component" value="Segment"/>
</dbReference>
<dbReference type="GO" id="GO:0042742">
    <property type="term" value="P:defense response to bacterium"/>
    <property type="evidence" value="ECO:0007669"/>
    <property type="project" value="UniProtKB-KW"/>
</dbReference>
<dbReference type="GO" id="GO:0004222">
    <property type="term" value="F:metalloendopeptidase activity"/>
    <property type="evidence" value="ECO:0007669"/>
    <property type="project" value="TreeGrafter"/>
</dbReference>
<gene>
    <name evidence="5" type="primary">20</name>
    <name evidence="5" type="ORF">SEA_MAGUCO_20</name>
</gene>
<feature type="domain" description="M23ase beta-sheet core" evidence="4">
    <location>
        <begin position="31"/>
        <end position="142"/>
    </location>
</feature>
<dbReference type="InterPro" id="IPR016047">
    <property type="entry name" value="M23ase_b-sheet_dom"/>
</dbReference>
<feature type="coiled-coil region" evidence="3">
    <location>
        <begin position="239"/>
        <end position="266"/>
    </location>
</feature>
<keyword evidence="1" id="KW-0929">Antimicrobial</keyword>
<evidence type="ECO:0000256" key="3">
    <source>
        <dbReference type="SAM" id="Coils"/>
    </source>
</evidence>
<sequence>MTYYTWPLPEGTRVTQGFGSLPSNGVNPEGGHTGTDFAVPVGTPVRAIGAGVVKFAGWASSLPADYRPDGSGPNPYWLAPAFGGIVVVIDHGDVVSLYAHLSRTDLNVGDWVAQGQVIALSGNTGGATTGPHLHFETMPNGWNFRNGTFGRVNPALYCKGYWTGGAVATQSSTIKKEAGLSSAEVNEIKQYIHALLIGGYTSGGKAHPGIGMVVEENQRRIGAIPAKVWATTVLRGGRRVSALQELADAKTEAQALRAALAAMSTNPALTADQITAAVRAGLDVVEVRVAERN</sequence>
<evidence type="ECO:0000259" key="4">
    <source>
        <dbReference type="Pfam" id="PF01551"/>
    </source>
</evidence>
<keyword evidence="2" id="KW-0081">Bacteriolytic enzyme</keyword>
<keyword evidence="6" id="KW-1185">Reference proteome</keyword>
<dbReference type="PANTHER" id="PTHR21666:SF270">
    <property type="entry name" value="MUREIN HYDROLASE ACTIVATOR ENVC"/>
    <property type="match status" value="1"/>
</dbReference>
<dbReference type="CDD" id="cd12797">
    <property type="entry name" value="M23_peptidase"/>
    <property type="match status" value="1"/>
</dbReference>
<evidence type="ECO:0000313" key="5">
    <source>
        <dbReference type="EMBL" id="WGH20312.1"/>
    </source>
</evidence>
<evidence type="ECO:0000256" key="1">
    <source>
        <dbReference type="ARBA" id="ARBA00022529"/>
    </source>
</evidence>
<proteinExistence type="predicted"/>
<dbReference type="PANTHER" id="PTHR21666">
    <property type="entry name" value="PEPTIDASE-RELATED"/>
    <property type="match status" value="1"/>
</dbReference>
<keyword evidence="3" id="KW-0175">Coiled coil</keyword>
<dbReference type="Gene3D" id="2.70.70.10">
    <property type="entry name" value="Glucose Permease (Domain IIA)"/>
    <property type="match status" value="1"/>
</dbReference>
<dbReference type="InterPro" id="IPR050570">
    <property type="entry name" value="Cell_wall_metabolism_enzyme"/>
</dbReference>
<dbReference type="SUPFAM" id="SSF51261">
    <property type="entry name" value="Duplicated hybrid motif"/>
    <property type="match status" value="1"/>
</dbReference>
<evidence type="ECO:0000256" key="2">
    <source>
        <dbReference type="ARBA" id="ARBA00022638"/>
    </source>
</evidence>
<accession>A0AAF0GLN1</accession>
<reference evidence="5 6" key="1">
    <citation type="submission" date="2023-03" db="EMBL/GenBank/DDBJ databases">
        <authorList>
            <person name="Jones P.T."/>
            <person name="Zarakotas T.R."/>
            <person name="Pitt R.A."/>
            <person name="Hinrichsen E.D."/>
            <person name="Woods I.A."/>
            <person name="Gubitose M.G."/>
            <person name="Lord C.E."/>
            <person name="Wilkes B.M."/>
            <person name="Diggins A.E."/>
            <person name="Parsons M.T."/>
            <person name="Kearns B.S."/>
            <person name="Garlena R.A."/>
            <person name="Russell D.A."/>
            <person name="Jacobs-Sera D."/>
            <person name="Hatfull G.F."/>
        </authorList>
    </citation>
    <scope>NUCLEOTIDE SEQUENCE [LARGE SCALE GENOMIC DNA]</scope>
</reference>
<dbReference type="InterPro" id="IPR011055">
    <property type="entry name" value="Dup_hybrid_motif"/>
</dbReference>
<evidence type="ECO:0000313" key="6">
    <source>
        <dbReference type="Proteomes" id="UP001241023"/>
    </source>
</evidence>
<protein>
    <submittedName>
        <fullName evidence="5">Endolysin</fullName>
    </submittedName>
</protein>
<organism evidence="5 6">
    <name type="scientific">Arthrobacter phage MaGuCo</name>
    <dbReference type="NCBI Taxonomy" id="3038363"/>
    <lineage>
        <taxon>Viruses</taxon>
        <taxon>Duplodnaviria</taxon>
        <taxon>Heunggongvirae</taxon>
        <taxon>Uroviricota</taxon>
        <taxon>Caudoviricetes</taxon>
        <taxon>Casidaviridae</taxon>
        <taxon>Liebevirus</taxon>
        <taxon>Liebevirus maguco</taxon>
    </lineage>
</organism>
<dbReference type="Pfam" id="PF01551">
    <property type="entry name" value="Peptidase_M23"/>
    <property type="match status" value="1"/>
</dbReference>